<gene>
    <name evidence="4" type="ORF">GCM10011354_15560</name>
</gene>
<dbReference type="Gene3D" id="1.20.120.1200">
    <property type="entry name" value="NADH-ubiquinone/plastoquinone oxidoreductase chain 6, subunit NuoJ"/>
    <property type="match status" value="1"/>
</dbReference>
<keyword evidence="2" id="KW-0472">Membrane</keyword>
<dbReference type="EC" id="7.1.1.-" evidence="2"/>
<comment type="subcellular location">
    <subcellularLocation>
        <location evidence="2">Cell membrane</location>
        <topology evidence="2">Multi-pass membrane protein</topology>
    </subcellularLocation>
</comment>
<dbReference type="EMBL" id="BMHA01000005">
    <property type="protein sequence ID" value="GGI05733.1"/>
    <property type="molecule type" value="Genomic_DNA"/>
</dbReference>
<keyword evidence="2" id="KW-1133">Transmembrane helix</keyword>
<sequence>MSLLAQAADGAAVGGSTAEVVLFWIFAVIALGAAIGVVTMRNIVHGALMLVVNLLAVAGLYLGLESPFLSIIQVLVYAGAIMVLFLFVIMLLGVDRDDLLLATDVRARVLAGAGGALLAGALLFGFVGPYTGDASVCPHGEAVAAPATGDGVSCVGLAQAKDADDDAGVALLGRRLFTRYTLPFELSALLLTVATIGAVVMARRKDLAPDDIEDHVFSDAEVLARGDHLGEEGADVGAADLRGEQAAFGEPDASSTPPLRDEREG</sequence>
<comment type="similarity">
    <text evidence="1 2">Belongs to the complex I subunit 6 family.</text>
</comment>
<dbReference type="InterPro" id="IPR001457">
    <property type="entry name" value="NADH_UbQ/plastoQ_OxRdtase_su6"/>
</dbReference>
<keyword evidence="2" id="KW-0874">Quinone</keyword>
<dbReference type="PANTHER" id="PTHR33269:SF17">
    <property type="entry name" value="NADH-UBIQUINONE OXIDOREDUCTASE CHAIN 6"/>
    <property type="match status" value="1"/>
</dbReference>
<name>A0A8J3A9T3_9ACTN</name>
<feature type="transmembrane region" description="Helical" evidence="2">
    <location>
        <begin position="47"/>
        <end position="64"/>
    </location>
</feature>
<dbReference type="OrthoDB" id="13239at2"/>
<dbReference type="GO" id="GO:0005886">
    <property type="term" value="C:plasma membrane"/>
    <property type="evidence" value="ECO:0007669"/>
    <property type="project" value="UniProtKB-SubCell"/>
</dbReference>
<dbReference type="Pfam" id="PF00499">
    <property type="entry name" value="Oxidored_q3"/>
    <property type="match status" value="1"/>
</dbReference>
<keyword evidence="2" id="KW-0812">Transmembrane</keyword>
<dbReference type="GO" id="GO:0048038">
    <property type="term" value="F:quinone binding"/>
    <property type="evidence" value="ECO:0007669"/>
    <property type="project" value="UniProtKB-UniRule"/>
</dbReference>
<reference evidence="4" key="1">
    <citation type="journal article" date="2014" name="Int. J. Syst. Evol. Microbiol.">
        <title>Complete genome sequence of Corynebacterium casei LMG S-19264T (=DSM 44701T), isolated from a smear-ripened cheese.</title>
        <authorList>
            <consortium name="US DOE Joint Genome Institute (JGI-PGF)"/>
            <person name="Walter F."/>
            <person name="Albersmeier A."/>
            <person name="Kalinowski J."/>
            <person name="Ruckert C."/>
        </authorList>
    </citation>
    <scope>NUCLEOTIDE SEQUENCE</scope>
    <source>
        <strain evidence="4">CGMCC 1.14988</strain>
    </source>
</reference>
<dbReference type="AlphaFoldDB" id="A0A8J3A9T3"/>
<dbReference type="PANTHER" id="PTHR33269">
    <property type="entry name" value="NADH-UBIQUINONE OXIDOREDUCTASE CHAIN 6"/>
    <property type="match status" value="1"/>
</dbReference>
<comment type="function">
    <text evidence="2">NDH-1 shuttles electrons from NADH, via FMN and iron-sulfur (Fe-S) centers, to quinones in the respiratory chain. Couples the redox reaction to proton translocation (for every two electrons transferred, four hydrogen ions are translocated across the cytoplasmic membrane), and thus conserves the redox energy in a proton gradient.</text>
</comment>
<comment type="catalytic activity">
    <reaction evidence="2">
        <text>a quinone + NADH + 5 H(+)(in) = a quinol + NAD(+) + 4 H(+)(out)</text>
        <dbReference type="Rhea" id="RHEA:57888"/>
        <dbReference type="ChEBI" id="CHEBI:15378"/>
        <dbReference type="ChEBI" id="CHEBI:24646"/>
        <dbReference type="ChEBI" id="CHEBI:57540"/>
        <dbReference type="ChEBI" id="CHEBI:57945"/>
        <dbReference type="ChEBI" id="CHEBI:132124"/>
    </reaction>
</comment>
<comment type="caution">
    <text evidence="4">The sequence shown here is derived from an EMBL/GenBank/DDBJ whole genome shotgun (WGS) entry which is preliminary data.</text>
</comment>
<feature type="region of interest" description="Disordered" evidence="3">
    <location>
        <begin position="233"/>
        <end position="265"/>
    </location>
</feature>
<evidence type="ECO:0000256" key="3">
    <source>
        <dbReference type="SAM" id="MobiDB-lite"/>
    </source>
</evidence>
<evidence type="ECO:0000256" key="2">
    <source>
        <dbReference type="RuleBase" id="RU004429"/>
    </source>
</evidence>
<dbReference type="InterPro" id="IPR042106">
    <property type="entry name" value="Nuo/plastoQ_OxRdtase_6_NuoJ"/>
</dbReference>
<dbReference type="GO" id="GO:0008137">
    <property type="term" value="F:NADH dehydrogenase (ubiquinone) activity"/>
    <property type="evidence" value="ECO:0007669"/>
    <property type="project" value="UniProtKB-UniRule"/>
</dbReference>
<keyword evidence="2" id="KW-0520">NAD</keyword>
<proteinExistence type="inferred from homology"/>
<accession>A0A8J3A9T3</accession>
<evidence type="ECO:0000313" key="4">
    <source>
        <dbReference type="EMBL" id="GGI05733.1"/>
    </source>
</evidence>
<evidence type="ECO:0000313" key="5">
    <source>
        <dbReference type="Proteomes" id="UP000650511"/>
    </source>
</evidence>
<organism evidence="4 5">
    <name type="scientific">Egicoccus halophilus</name>
    <dbReference type="NCBI Taxonomy" id="1670830"/>
    <lineage>
        <taxon>Bacteria</taxon>
        <taxon>Bacillati</taxon>
        <taxon>Actinomycetota</taxon>
        <taxon>Nitriliruptoria</taxon>
        <taxon>Egicoccales</taxon>
        <taxon>Egicoccaceae</taxon>
        <taxon>Egicoccus</taxon>
    </lineage>
</organism>
<keyword evidence="5" id="KW-1185">Reference proteome</keyword>
<reference evidence="4" key="2">
    <citation type="submission" date="2020-09" db="EMBL/GenBank/DDBJ databases">
        <authorList>
            <person name="Sun Q."/>
            <person name="Zhou Y."/>
        </authorList>
    </citation>
    <scope>NUCLEOTIDE SEQUENCE</scope>
    <source>
        <strain evidence="4">CGMCC 1.14988</strain>
    </source>
</reference>
<feature type="transmembrane region" description="Helical" evidence="2">
    <location>
        <begin position="70"/>
        <end position="93"/>
    </location>
</feature>
<feature type="transmembrane region" description="Helical" evidence="2">
    <location>
        <begin position="180"/>
        <end position="202"/>
    </location>
</feature>
<protein>
    <recommendedName>
        <fullName evidence="2">NADH-quinone oxidoreductase subunit J</fullName>
        <ecNumber evidence="2">7.1.1.-</ecNumber>
    </recommendedName>
</protein>
<keyword evidence="2" id="KW-1003">Cell membrane</keyword>
<feature type="transmembrane region" description="Helical" evidence="2">
    <location>
        <begin position="20"/>
        <end position="40"/>
    </location>
</feature>
<feature type="transmembrane region" description="Helical" evidence="2">
    <location>
        <begin position="105"/>
        <end position="126"/>
    </location>
</feature>
<dbReference type="RefSeq" id="WP_130648516.1">
    <property type="nucleotide sequence ID" value="NZ_BMHA01000005.1"/>
</dbReference>
<evidence type="ECO:0000256" key="1">
    <source>
        <dbReference type="ARBA" id="ARBA00005698"/>
    </source>
</evidence>
<dbReference type="Proteomes" id="UP000650511">
    <property type="component" value="Unassembled WGS sequence"/>
</dbReference>